<dbReference type="RefSeq" id="WP_281756348.1">
    <property type="nucleotide sequence ID" value="NZ_BRVP01000030.1"/>
</dbReference>
<feature type="active site" evidence="5 6">
    <location>
        <position position="199"/>
    </location>
</feature>
<dbReference type="Gene3D" id="3.40.605.10">
    <property type="entry name" value="Aldehyde Dehydrogenase, Chain A, domain 1"/>
    <property type="match status" value="1"/>
</dbReference>
<evidence type="ECO:0000256" key="6">
    <source>
        <dbReference type="PROSITE-ProRule" id="PRU10007"/>
    </source>
</evidence>
<dbReference type="InterPro" id="IPR015590">
    <property type="entry name" value="Aldehyde_DH_dom"/>
</dbReference>
<evidence type="ECO:0000259" key="8">
    <source>
        <dbReference type="Pfam" id="PF00171"/>
    </source>
</evidence>
<dbReference type="InterPro" id="IPR029510">
    <property type="entry name" value="Ald_DH_CS_GLU"/>
</dbReference>
<dbReference type="PROSITE" id="PS00070">
    <property type="entry name" value="ALDEHYDE_DEHYDR_CYS"/>
    <property type="match status" value="1"/>
</dbReference>
<dbReference type="InterPro" id="IPR016160">
    <property type="entry name" value="Ald_DH_CS_CYS"/>
</dbReference>
<accession>A0A9W6B8K3</accession>
<dbReference type="PANTHER" id="PTHR43570:SF16">
    <property type="entry name" value="ALDEHYDE DEHYDROGENASE TYPE III, ISOFORM Q"/>
    <property type="match status" value="1"/>
</dbReference>
<dbReference type="FunFam" id="3.40.605.10:FF:000004">
    <property type="entry name" value="Aldehyde dehydrogenase"/>
    <property type="match status" value="1"/>
</dbReference>
<dbReference type="InterPro" id="IPR016162">
    <property type="entry name" value="Ald_DH_N"/>
</dbReference>
<keyword evidence="2 4" id="KW-0560">Oxidoreductase</keyword>
<dbReference type="InterPro" id="IPR016161">
    <property type="entry name" value="Ald_DH/histidinol_DH"/>
</dbReference>
<dbReference type="PROSITE" id="PS00687">
    <property type="entry name" value="ALDEHYDE_DEHYDR_GLU"/>
    <property type="match status" value="1"/>
</dbReference>
<dbReference type="SUPFAM" id="SSF53720">
    <property type="entry name" value="ALDH-like"/>
    <property type="match status" value="1"/>
</dbReference>
<dbReference type="PIRSF" id="PIRSF036492">
    <property type="entry name" value="ALDH"/>
    <property type="match status" value="1"/>
</dbReference>
<evidence type="ECO:0000256" key="1">
    <source>
        <dbReference type="ARBA" id="ARBA00009986"/>
    </source>
</evidence>
<dbReference type="AlphaFoldDB" id="A0A9W6B8K3"/>
<comment type="caution">
    <text evidence="9">The sequence shown here is derived from an EMBL/GenBank/DDBJ whole genome shotgun (WGS) entry which is preliminary data.</text>
</comment>
<dbReference type="GO" id="GO:0004029">
    <property type="term" value="F:aldehyde dehydrogenase (NAD+) activity"/>
    <property type="evidence" value="ECO:0007669"/>
    <property type="project" value="TreeGrafter"/>
</dbReference>
<protein>
    <recommendedName>
        <fullName evidence="4">Aldehyde dehydrogenase</fullName>
    </recommendedName>
</protein>
<name>A0A9W6B8K3_9FLAO</name>
<evidence type="ECO:0000313" key="10">
    <source>
        <dbReference type="Proteomes" id="UP001143545"/>
    </source>
</evidence>
<dbReference type="EMBL" id="BRVP01000030">
    <property type="protein sequence ID" value="GLB54002.1"/>
    <property type="molecule type" value="Genomic_DNA"/>
</dbReference>
<evidence type="ECO:0000256" key="7">
    <source>
        <dbReference type="RuleBase" id="RU003345"/>
    </source>
</evidence>
<proteinExistence type="inferred from homology"/>
<dbReference type="InterPro" id="IPR016163">
    <property type="entry name" value="Ald_DH_C"/>
</dbReference>
<evidence type="ECO:0000256" key="3">
    <source>
        <dbReference type="ARBA" id="ARBA00023027"/>
    </source>
</evidence>
<sequence length="447" mass="51013">MSLVLKNSYPSVKKRLKLLKNLKFEILKNEAAICKALHNDLRKSEYESKLTETKFIISELNDTIKNLKDWAKPKRVARNLLTYPAKEYIYQQPYGRVLIFAPWNYPFQLSIAPLIGAIAAGNSVVLKPSEYAPNTTAVIKDILKKVFDIRYVTVIEGDALLAKELLKQQWDYIFYTGSTVVGKEVYLAAAKNLTPVTLELGGKNPCIIDDTANLKKTAKRIIWGKFTNAGQTCIAPDFLVVNKTIKNELIKYLQYYLTKFYTETPEQSPDYGRIIHKKHFQRLITYLDNAHIISGGEYNEKDLYIAPTVIDNPPLQSAVMNDEIFGPILPIITYKYPSDLQDILKRYKNPLAFYVFSTNKEFSNHLIENYSFGGGCVNDVLIHIANNELPFGGIGASGIGKYHGKYSFDTFSHEKAIVKTGRFDNPFRYAPFKKKLRWLTILYRIIG</sequence>
<dbReference type="CDD" id="cd07136">
    <property type="entry name" value="ALDH_YwdH-P39616"/>
    <property type="match status" value="1"/>
</dbReference>
<gene>
    <name evidence="9" type="primary">aldH</name>
    <name evidence="9" type="ORF">NBRC110019_30430</name>
</gene>
<evidence type="ECO:0000256" key="5">
    <source>
        <dbReference type="PIRSR" id="PIRSR036492-1"/>
    </source>
</evidence>
<dbReference type="GO" id="GO:0006081">
    <property type="term" value="P:aldehyde metabolic process"/>
    <property type="evidence" value="ECO:0007669"/>
    <property type="project" value="InterPro"/>
</dbReference>
<keyword evidence="10" id="KW-1185">Reference proteome</keyword>
<dbReference type="InterPro" id="IPR012394">
    <property type="entry name" value="Aldehyde_DH_NAD(P)"/>
</dbReference>
<feature type="active site" evidence="5">
    <location>
        <position position="233"/>
    </location>
</feature>
<comment type="similarity">
    <text evidence="1 4 7">Belongs to the aldehyde dehydrogenase family.</text>
</comment>
<reference evidence="9" key="1">
    <citation type="submission" date="2022-07" db="EMBL/GenBank/DDBJ databases">
        <title>Taxonomy of Novel Oxalotrophic and Methylotrophic Bacteria.</title>
        <authorList>
            <person name="Sahin N."/>
            <person name="Tani A."/>
        </authorList>
    </citation>
    <scope>NUCLEOTIDE SEQUENCE</scope>
    <source>
        <strain evidence="9">AM327</strain>
    </source>
</reference>
<dbReference type="Pfam" id="PF00171">
    <property type="entry name" value="Aldedh"/>
    <property type="match status" value="1"/>
</dbReference>
<organism evidence="9 10">
    <name type="scientific">Neptunitalea chrysea</name>
    <dbReference type="NCBI Taxonomy" id="1647581"/>
    <lineage>
        <taxon>Bacteria</taxon>
        <taxon>Pseudomonadati</taxon>
        <taxon>Bacteroidota</taxon>
        <taxon>Flavobacteriia</taxon>
        <taxon>Flavobacteriales</taxon>
        <taxon>Flavobacteriaceae</taxon>
        <taxon>Neptunitalea</taxon>
    </lineage>
</organism>
<dbReference type="FunFam" id="3.40.309.10:FF:000003">
    <property type="entry name" value="Aldehyde dehydrogenase"/>
    <property type="match status" value="1"/>
</dbReference>
<dbReference type="GO" id="GO:0005737">
    <property type="term" value="C:cytoplasm"/>
    <property type="evidence" value="ECO:0007669"/>
    <property type="project" value="TreeGrafter"/>
</dbReference>
<dbReference type="Proteomes" id="UP001143545">
    <property type="component" value="Unassembled WGS sequence"/>
</dbReference>
<keyword evidence="3" id="KW-0520">NAD</keyword>
<evidence type="ECO:0000256" key="4">
    <source>
        <dbReference type="PIRNR" id="PIRNR036492"/>
    </source>
</evidence>
<dbReference type="PANTHER" id="PTHR43570">
    <property type="entry name" value="ALDEHYDE DEHYDROGENASE"/>
    <property type="match status" value="1"/>
</dbReference>
<feature type="domain" description="Aldehyde dehydrogenase" evidence="8">
    <location>
        <begin position="11"/>
        <end position="416"/>
    </location>
</feature>
<dbReference type="Gene3D" id="3.40.309.10">
    <property type="entry name" value="Aldehyde Dehydrogenase, Chain A, domain 2"/>
    <property type="match status" value="1"/>
</dbReference>
<evidence type="ECO:0000256" key="2">
    <source>
        <dbReference type="ARBA" id="ARBA00023002"/>
    </source>
</evidence>
<evidence type="ECO:0000313" key="9">
    <source>
        <dbReference type="EMBL" id="GLB54002.1"/>
    </source>
</evidence>